<comment type="similarity">
    <text evidence="2 8">Belongs to the PHP hydrolase family. HisK subfamily.</text>
</comment>
<evidence type="ECO:0000256" key="8">
    <source>
        <dbReference type="RuleBase" id="RU366003"/>
    </source>
</evidence>
<evidence type="ECO:0000256" key="4">
    <source>
        <dbReference type="ARBA" id="ARBA00022605"/>
    </source>
</evidence>
<dbReference type="InterPro" id="IPR016195">
    <property type="entry name" value="Pol/histidinol_Pase-like"/>
</dbReference>
<dbReference type="PANTHER" id="PTHR21039">
    <property type="entry name" value="HISTIDINOL PHOSPHATASE-RELATED"/>
    <property type="match status" value="1"/>
</dbReference>
<dbReference type="Proteomes" id="UP001357485">
    <property type="component" value="Unassembled WGS sequence"/>
</dbReference>
<dbReference type="NCBIfam" id="TIGR01856">
    <property type="entry name" value="hisJ_fam"/>
    <property type="match status" value="1"/>
</dbReference>
<dbReference type="PANTHER" id="PTHR21039:SF0">
    <property type="entry name" value="HISTIDINOL-PHOSPHATASE"/>
    <property type="match status" value="1"/>
</dbReference>
<gene>
    <name evidence="10" type="ORF">LTR16_009337</name>
</gene>
<comment type="pathway">
    <text evidence="1 8">Amino-acid biosynthesis; L-histidine biosynthesis; L-histidine from 5-phospho-alpha-D-ribose 1-diphosphate: step 8/9.</text>
</comment>
<evidence type="ECO:0000256" key="2">
    <source>
        <dbReference type="ARBA" id="ARBA00009152"/>
    </source>
</evidence>
<comment type="caution">
    <text evidence="10">The sequence shown here is derived from an EMBL/GenBank/DDBJ whole genome shotgun (WGS) entry which is preliminary data.</text>
</comment>
<dbReference type="EC" id="3.1.3.15" evidence="3 8"/>
<dbReference type="EMBL" id="JAVRRA010018829">
    <property type="protein sequence ID" value="KAK5187871.1"/>
    <property type="molecule type" value="Genomic_DNA"/>
</dbReference>
<keyword evidence="5 8" id="KW-0378">Hydrolase</keyword>
<evidence type="ECO:0000259" key="9">
    <source>
        <dbReference type="Pfam" id="PF02811"/>
    </source>
</evidence>
<reference evidence="10 11" key="1">
    <citation type="submission" date="2023-08" db="EMBL/GenBank/DDBJ databases">
        <title>Black Yeasts Isolated from many extreme environments.</title>
        <authorList>
            <person name="Coleine C."/>
            <person name="Stajich J.E."/>
            <person name="Selbmann L."/>
        </authorList>
    </citation>
    <scope>NUCLEOTIDE SEQUENCE [LARGE SCALE GENOMIC DNA]</scope>
    <source>
        <strain evidence="10 11">CCFEE 536</strain>
    </source>
</reference>
<keyword evidence="6 8" id="KW-0368">Histidine biosynthesis</keyword>
<dbReference type="Gene3D" id="3.20.20.140">
    <property type="entry name" value="Metal-dependent hydrolases"/>
    <property type="match status" value="1"/>
</dbReference>
<evidence type="ECO:0000256" key="5">
    <source>
        <dbReference type="ARBA" id="ARBA00022801"/>
    </source>
</evidence>
<evidence type="ECO:0000313" key="11">
    <source>
        <dbReference type="Proteomes" id="UP001357485"/>
    </source>
</evidence>
<evidence type="ECO:0000256" key="6">
    <source>
        <dbReference type="ARBA" id="ARBA00023102"/>
    </source>
</evidence>
<proteinExistence type="inferred from homology"/>
<protein>
    <recommendedName>
        <fullName evidence="3 8">Histidinol-phosphatase</fullName>
        <shortName evidence="8">HolPase</shortName>
        <ecNumber evidence="3 8">3.1.3.15</ecNumber>
    </recommendedName>
</protein>
<comment type="catalytic activity">
    <reaction evidence="7 8">
        <text>L-histidinol phosphate + H2O = L-histidinol + phosphate</text>
        <dbReference type="Rhea" id="RHEA:14465"/>
        <dbReference type="ChEBI" id="CHEBI:15377"/>
        <dbReference type="ChEBI" id="CHEBI:43474"/>
        <dbReference type="ChEBI" id="CHEBI:57699"/>
        <dbReference type="ChEBI" id="CHEBI:57980"/>
        <dbReference type="EC" id="3.1.3.15"/>
    </reaction>
</comment>
<dbReference type="InterPro" id="IPR004013">
    <property type="entry name" value="PHP_dom"/>
</dbReference>
<evidence type="ECO:0000256" key="1">
    <source>
        <dbReference type="ARBA" id="ARBA00004970"/>
    </source>
</evidence>
<feature type="non-terminal residue" evidence="10">
    <location>
        <position position="159"/>
    </location>
</feature>
<keyword evidence="4 8" id="KW-0028">Amino-acid biosynthesis</keyword>
<dbReference type="Pfam" id="PF02811">
    <property type="entry name" value="PHP"/>
    <property type="match status" value="1"/>
</dbReference>
<sequence length="159" mass="18585">MEVFAMTEHMPRDEEDLYPEELEINTTAAGLLQLFDDYYAEAVRLRRAYASQIKLLVGFETDWIRPSSLKLTEDLLNKYQFDLFVGSIHHVRTVPIDFDQPKYEEARRVTGGTDEKLFEAYFDEQYGMLQALKPPVVGHFDLIRLKSDDPERSFKQWAG</sequence>
<accession>A0ABR0LJQ0</accession>
<dbReference type="SUPFAM" id="SSF89550">
    <property type="entry name" value="PHP domain-like"/>
    <property type="match status" value="1"/>
</dbReference>
<organism evidence="10 11">
    <name type="scientific">Cryomyces antarcticus</name>
    <dbReference type="NCBI Taxonomy" id="329879"/>
    <lineage>
        <taxon>Eukaryota</taxon>
        <taxon>Fungi</taxon>
        <taxon>Dikarya</taxon>
        <taxon>Ascomycota</taxon>
        <taxon>Pezizomycotina</taxon>
        <taxon>Dothideomycetes</taxon>
        <taxon>Dothideomycetes incertae sedis</taxon>
        <taxon>Cryomyces</taxon>
    </lineage>
</organism>
<name>A0ABR0LJQ0_9PEZI</name>
<feature type="domain" description="PHP" evidence="9">
    <location>
        <begin position="1"/>
        <end position="155"/>
    </location>
</feature>
<evidence type="ECO:0000256" key="3">
    <source>
        <dbReference type="ARBA" id="ARBA00013085"/>
    </source>
</evidence>
<evidence type="ECO:0000313" key="10">
    <source>
        <dbReference type="EMBL" id="KAK5187871.1"/>
    </source>
</evidence>
<keyword evidence="11" id="KW-1185">Reference proteome</keyword>
<dbReference type="InterPro" id="IPR010140">
    <property type="entry name" value="Histidinol_P_phosphatase_HisJ"/>
</dbReference>
<evidence type="ECO:0000256" key="7">
    <source>
        <dbReference type="ARBA" id="ARBA00049158"/>
    </source>
</evidence>